<dbReference type="InterPro" id="IPR036179">
    <property type="entry name" value="Ig-like_dom_sf"/>
</dbReference>
<keyword evidence="3" id="KW-1185">Reference proteome</keyword>
<feature type="compositionally biased region" description="Low complexity" evidence="1">
    <location>
        <begin position="42"/>
        <end position="51"/>
    </location>
</feature>
<dbReference type="Proteomes" id="UP000324222">
    <property type="component" value="Unassembled WGS sequence"/>
</dbReference>
<feature type="region of interest" description="Disordered" evidence="1">
    <location>
        <begin position="15"/>
        <end position="52"/>
    </location>
</feature>
<evidence type="ECO:0008006" key="4">
    <source>
        <dbReference type="Google" id="ProtNLM"/>
    </source>
</evidence>
<evidence type="ECO:0000313" key="2">
    <source>
        <dbReference type="EMBL" id="MPC74200.1"/>
    </source>
</evidence>
<evidence type="ECO:0000313" key="3">
    <source>
        <dbReference type="Proteomes" id="UP000324222"/>
    </source>
</evidence>
<evidence type="ECO:0000256" key="1">
    <source>
        <dbReference type="SAM" id="MobiDB-lite"/>
    </source>
</evidence>
<sequence>MDAISRQEVAVTLKNLGSSSRSSRDRGGELTNHSDGWELVEGSEGSGSSSELIFPRASASDAGSYRCVARSEAGSFLAEVFAIMERKLS</sequence>
<dbReference type="OrthoDB" id="5985519at2759"/>
<proteinExistence type="predicted"/>
<dbReference type="SUPFAM" id="SSF48726">
    <property type="entry name" value="Immunoglobulin"/>
    <property type="match status" value="1"/>
</dbReference>
<reference evidence="2 3" key="1">
    <citation type="submission" date="2019-05" db="EMBL/GenBank/DDBJ databases">
        <title>Another draft genome of Portunus trituberculatus and its Hox gene families provides insights of decapod evolution.</title>
        <authorList>
            <person name="Jeong J.-H."/>
            <person name="Song I."/>
            <person name="Kim S."/>
            <person name="Choi T."/>
            <person name="Kim D."/>
            <person name="Ryu S."/>
            <person name="Kim W."/>
        </authorList>
    </citation>
    <scope>NUCLEOTIDE SEQUENCE [LARGE SCALE GENOMIC DNA]</scope>
    <source>
        <tissue evidence="2">Muscle</tissue>
    </source>
</reference>
<comment type="caution">
    <text evidence="2">The sequence shown here is derived from an EMBL/GenBank/DDBJ whole genome shotgun (WGS) entry which is preliminary data.</text>
</comment>
<accession>A0A5B7HP45</accession>
<dbReference type="InterPro" id="IPR013783">
    <property type="entry name" value="Ig-like_fold"/>
</dbReference>
<dbReference type="Gene3D" id="2.60.40.10">
    <property type="entry name" value="Immunoglobulins"/>
    <property type="match status" value="1"/>
</dbReference>
<organism evidence="2 3">
    <name type="scientific">Portunus trituberculatus</name>
    <name type="common">Swimming crab</name>
    <name type="synonym">Neptunus trituberculatus</name>
    <dbReference type="NCBI Taxonomy" id="210409"/>
    <lineage>
        <taxon>Eukaryota</taxon>
        <taxon>Metazoa</taxon>
        <taxon>Ecdysozoa</taxon>
        <taxon>Arthropoda</taxon>
        <taxon>Crustacea</taxon>
        <taxon>Multicrustacea</taxon>
        <taxon>Malacostraca</taxon>
        <taxon>Eumalacostraca</taxon>
        <taxon>Eucarida</taxon>
        <taxon>Decapoda</taxon>
        <taxon>Pleocyemata</taxon>
        <taxon>Brachyura</taxon>
        <taxon>Eubrachyura</taxon>
        <taxon>Portunoidea</taxon>
        <taxon>Portunidae</taxon>
        <taxon>Portuninae</taxon>
        <taxon>Portunus</taxon>
    </lineage>
</organism>
<protein>
    <recommendedName>
        <fullName evidence="4">Ig-like domain-containing protein</fullName>
    </recommendedName>
</protein>
<dbReference type="AlphaFoldDB" id="A0A5B7HP45"/>
<name>A0A5B7HP45_PORTR</name>
<dbReference type="EMBL" id="VSRR010038442">
    <property type="protein sequence ID" value="MPC74200.1"/>
    <property type="molecule type" value="Genomic_DNA"/>
</dbReference>
<gene>
    <name evidence="2" type="ORF">E2C01_068552</name>
</gene>